<dbReference type="Pfam" id="PF00005">
    <property type="entry name" value="ABC_tran"/>
    <property type="match status" value="1"/>
</dbReference>
<feature type="domain" description="ABC transporter" evidence="9">
    <location>
        <begin position="8"/>
        <end position="245"/>
    </location>
</feature>
<sequence length="281" mass="30773">MLEGRSLISIKSLSYAYKTQKGETKALDEVNLDIKKGEWLAIIGPNGSGKSTLARHLNALLLPESGTVTVEGMDTSDAAMIWKIRQKVAFVFQNPDNQLIATTVEEDVAFGPENLGFPPQKIAEQVAQALQVVGMMDFRESAPHLLSGGQKQRVAIAGALAMNPEYLVMDEATAMLDPQGRQEVIKTLSHLNQELKLTIVYITHFMEEVVFAHRVAVLDQGKVKITGTPKEVFAQSGALMKMGLDVPEITLLADKLKQKGWIRSGGITTINEMVESLCQLK</sequence>
<dbReference type="GO" id="GO:0042626">
    <property type="term" value="F:ATPase-coupled transmembrane transporter activity"/>
    <property type="evidence" value="ECO:0007669"/>
    <property type="project" value="TreeGrafter"/>
</dbReference>
<dbReference type="InterPro" id="IPR017871">
    <property type="entry name" value="ABC_transporter-like_CS"/>
</dbReference>
<dbReference type="Gene3D" id="3.40.50.300">
    <property type="entry name" value="P-loop containing nucleotide triphosphate hydrolases"/>
    <property type="match status" value="1"/>
</dbReference>
<dbReference type="NCBIfam" id="TIGR04520">
    <property type="entry name" value="ECF_ATPase_1"/>
    <property type="match status" value="1"/>
</dbReference>
<keyword evidence="5" id="KW-0547">Nucleotide-binding</keyword>
<keyword evidence="6" id="KW-0067">ATP-binding</keyword>
<evidence type="ECO:0000256" key="2">
    <source>
        <dbReference type="ARBA" id="ARBA00005417"/>
    </source>
</evidence>
<dbReference type="InterPro" id="IPR003439">
    <property type="entry name" value="ABC_transporter-like_ATP-bd"/>
</dbReference>
<protein>
    <submittedName>
        <fullName evidence="10">Energy-coupling factor transporter ATPase</fullName>
    </submittedName>
</protein>
<evidence type="ECO:0000256" key="7">
    <source>
        <dbReference type="ARBA" id="ARBA00022967"/>
    </source>
</evidence>
<dbReference type="AlphaFoldDB" id="A0A3G1KXH4"/>
<dbReference type="InterPro" id="IPR015856">
    <property type="entry name" value="ABC_transpr_CbiO/EcfA_su"/>
</dbReference>
<comment type="subcellular location">
    <subcellularLocation>
        <location evidence="1">Cell membrane</location>
        <topology evidence="1">Peripheral membrane protein</topology>
    </subcellularLocation>
</comment>
<keyword evidence="8" id="KW-0472">Membrane</keyword>
<evidence type="ECO:0000256" key="8">
    <source>
        <dbReference type="ARBA" id="ARBA00023136"/>
    </source>
</evidence>
<evidence type="ECO:0000313" key="11">
    <source>
        <dbReference type="Proteomes" id="UP000323521"/>
    </source>
</evidence>
<dbReference type="GO" id="GO:0016887">
    <property type="term" value="F:ATP hydrolysis activity"/>
    <property type="evidence" value="ECO:0007669"/>
    <property type="project" value="InterPro"/>
</dbReference>
<dbReference type="SMART" id="SM00382">
    <property type="entry name" value="AAA"/>
    <property type="match status" value="1"/>
</dbReference>
<organism evidence="10 11">
    <name type="scientific">Formimonas warabiya</name>
    <dbReference type="NCBI Taxonomy" id="1761012"/>
    <lineage>
        <taxon>Bacteria</taxon>
        <taxon>Bacillati</taxon>
        <taxon>Bacillota</taxon>
        <taxon>Clostridia</taxon>
        <taxon>Eubacteriales</taxon>
        <taxon>Peptococcaceae</taxon>
        <taxon>Candidatus Formimonas</taxon>
    </lineage>
</organism>
<dbReference type="FunFam" id="3.40.50.300:FF:000224">
    <property type="entry name" value="Energy-coupling factor transporter ATP-binding protein EcfA"/>
    <property type="match status" value="1"/>
</dbReference>
<keyword evidence="7" id="KW-1278">Translocase</keyword>
<dbReference type="GO" id="GO:0005524">
    <property type="term" value="F:ATP binding"/>
    <property type="evidence" value="ECO:0007669"/>
    <property type="project" value="UniProtKB-KW"/>
</dbReference>
<evidence type="ECO:0000256" key="6">
    <source>
        <dbReference type="ARBA" id="ARBA00022840"/>
    </source>
</evidence>
<dbReference type="KEGG" id="fwa:DCMF_22460"/>
<dbReference type="InterPro" id="IPR003593">
    <property type="entry name" value="AAA+_ATPase"/>
</dbReference>
<evidence type="ECO:0000256" key="4">
    <source>
        <dbReference type="ARBA" id="ARBA00022475"/>
    </source>
</evidence>
<keyword evidence="11" id="KW-1185">Reference proteome</keyword>
<evidence type="ECO:0000313" key="10">
    <source>
        <dbReference type="EMBL" id="ATW27141.1"/>
    </source>
</evidence>
<reference evidence="10 11" key="1">
    <citation type="submission" date="2016-10" db="EMBL/GenBank/DDBJ databases">
        <title>Complete Genome Sequence of Peptococcaceae strain DCMF.</title>
        <authorList>
            <person name="Edwards R.J."/>
            <person name="Holland S.I."/>
            <person name="Deshpande N.P."/>
            <person name="Wong Y.K."/>
            <person name="Ertan H."/>
            <person name="Manefield M."/>
            <person name="Russell T.L."/>
            <person name="Lee M.J."/>
        </authorList>
    </citation>
    <scope>NUCLEOTIDE SEQUENCE [LARGE SCALE GENOMIC DNA]</scope>
    <source>
        <strain evidence="10 11">DCMF</strain>
    </source>
</reference>
<accession>A0A3G1KXH4</accession>
<dbReference type="PROSITE" id="PS00211">
    <property type="entry name" value="ABC_TRANSPORTER_1"/>
    <property type="match status" value="1"/>
</dbReference>
<evidence type="ECO:0000259" key="9">
    <source>
        <dbReference type="PROSITE" id="PS50893"/>
    </source>
</evidence>
<dbReference type="PANTHER" id="PTHR43553:SF24">
    <property type="entry name" value="ENERGY-COUPLING FACTOR TRANSPORTER ATP-BINDING PROTEIN ECFA1"/>
    <property type="match status" value="1"/>
</dbReference>
<proteinExistence type="inferred from homology"/>
<dbReference type="PROSITE" id="PS50893">
    <property type="entry name" value="ABC_TRANSPORTER_2"/>
    <property type="match status" value="1"/>
</dbReference>
<evidence type="ECO:0000256" key="1">
    <source>
        <dbReference type="ARBA" id="ARBA00004202"/>
    </source>
</evidence>
<name>A0A3G1KXH4_FORW1</name>
<dbReference type="CDD" id="cd03225">
    <property type="entry name" value="ABC_cobalt_CbiO_domain1"/>
    <property type="match status" value="1"/>
</dbReference>
<evidence type="ECO:0000256" key="3">
    <source>
        <dbReference type="ARBA" id="ARBA00022448"/>
    </source>
</evidence>
<dbReference type="InterPro" id="IPR050095">
    <property type="entry name" value="ECF_ABC_transporter_ATP-bd"/>
</dbReference>
<dbReference type="PANTHER" id="PTHR43553">
    <property type="entry name" value="HEAVY METAL TRANSPORTER"/>
    <property type="match status" value="1"/>
</dbReference>
<dbReference type="Proteomes" id="UP000323521">
    <property type="component" value="Chromosome"/>
</dbReference>
<evidence type="ECO:0000256" key="5">
    <source>
        <dbReference type="ARBA" id="ARBA00022741"/>
    </source>
</evidence>
<keyword evidence="3" id="KW-0813">Transport</keyword>
<dbReference type="EMBL" id="CP017634">
    <property type="protein sequence ID" value="ATW27141.1"/>
    <property type="molecule type" value="Genomic_DNA"/>
</dbReference>
<gene>
    <name evidence="10" type="ORF">DCMF_22460</name>
</gene>
<dbReference type="GO" id="GO:0043190">
    <property type="term" value="C:ATP-binding cassette (ABC) transporter complex"/>
    <property type="evidence" value="ECO:0007669"/>
    <property type="project" value="TreeGrafter"/>
</dbReference>
<dbReference type="SUPFAM" id="SSF52540">
    <property type="entry name" value="P-loop containing nucleoside triphosphate hydrolases"/>
    <property type="match status" value="1"/>
</dbReference>
<keyword evidence="4" id="KW-1003">Cell membrane</keyword>
<comment type="similarity">
    <text evidence="2">Belongs to the ABC transporter superfamily.</text>
</comment>
<dbReference type="InterPro" id="IPR027417">
    <property type="entry name" value="P-loop_NTPase"/>
</dbReference>
<dbReference type="InterPro" id="IPR030947">
    <property type="entry name" value="EcfA_1"/>
</dbReference>